<sequence length="493" mass="48263">MRGGGLARIVAATAAGAGLVVAAGGTLPTVDLAEASDAPAASAEAAPTARVALSCPGPDRPGVPGLPDADQAVTVITAAAPSGLVGENRSGATGSGDRSAPGASSVEALSVPGAAALRGATTRPGATSPVALDGPRGLDLMAQGPVATGYSAVQIGLDRAQSVRGLGLVPCTTPTAESYLLAGSPDEGRSERLVLTNPAPNPVTARVSVLGGAAPQDVVVPARSREVVVLGSIDDRAQDPVVKVTADRGTVSAALVETDFAGAVPRGSDVTPAAAAPATDQLVPATVVTRDGAASLRVGVPGAEDAVVRVSVLGSGAQTYDDVVQTVPGGSAATIRLPGLAPGRYAVRLRADAPVVAASHSVGVSDRSKPTDSMWLPAAAPVRGLVGVAVPQVPQGRAELVLSAPEGERRVTLGTVDAAGKLSTRSVTVPDGGATTLDVSTARAVWVRPSGGEVGAALVVSGRDGDQPLLAGVPLVEATGVSSVVDAAQAPQR</sequence>
<evidence type="ECO:0000313" key="4">
    <source>
        <dbReference type="Proteomes" id="UP000318336"/>
    </source>
</evidence>
<dbReference type="OrthoDB" id="5141713at2"/>
<protein>
    <recommendedName>
        <fullName evidence="5">Secreted protein</fullName>
    </recommendedName>
</protein>
<accession>A0A542XDP8</accession>
<reference evidence="3 4" key="1">
    <citation type="submission" date="2019-06" db="EMBL/GenBank/DDBJ databases">
        <title>Sequencing the genomes of 1000 actinobacteria strains.</title>
        <authorList>
            <person name="Klenk H.-P."/>
        </authorList>
    </citation>
    <scope>NUCLEOTIDE SEQUENCE [LARGE SCALE GENOMIC DNA]</scope>
    <source>
        <strain evidence="3 4">DSM 24617</strain>
    </source>
</reference>
<dbReference type="InterPro" id="IPR043777">
    <property type="entry name" value="DUF5719"/>
</dbReference>
<keyword evidence="4" id="KW-1185">Reference proteome</keyword>
<comment type="caution">
    <text evidence="3">The sequence shown here is derived from an EMBL/GenBank/DDBJ whole genome shotgun (WGS) entry which is preliminary data.</text>
</comment>
<feature type="region of interest" description="Disordered" evidence="1">
    <location>
        <begin position="84"/>
        <end position="106"/>
    </location>
</feature>
<dbReference type="EMBL" id="VFOK01000001">
    <property type="protein sequence ID" value="TQL33924.1"/>
    <property type="molecule type" value="Genomic_DNA"/>
</dbReference>
<gene>
    <name evidence="3" type="ORF">FB554_2080</name>
</gene>
<dbReference type="RefSeq" id="WP_142005886.1">
    <property type="nucleotide sequence ID" value="NZ_CAJTBP010000001.1"/>
</dbReference>
<feature type="region of interest" description="Disordered" evidence="1">
    <location>
        <begin position="117"/>
        <end position="136"/>
    </location>
</feature>
<dbReference type="Proteomes" id="UP000318336">
    <property type="component" value="Unassembled WGS sequence"/>
</dbReference>
<evidence type="ECO:0008006" key="5">
    <source>
        <dbReference type="Google" id="ProtNLM"/>
    </source>
</evidence>
<evidence type="ECO:0000256" key="2">
    <source>
        <dbReference type="SAM" id="SignalP"/>
    </source>
</evidence>
<name>A0A542XDP8_9MICO</name>
<dbReference type="Pfam" id="PF18986">
    <property type="entry name" value="DUF5719"/>
    <property type="match status" value="1"/>
</dbReference>
<keyword evidence="2" id="KW-0732">Signal</keyword>
<evidence type="ECO:0000256" key="1">
    <source>
        <dbReference type="SAM" id="MobiDB-lite"/>
    </source>
</evidence>
<feature type="chain" id="PRO_5038755166" description="Secreted protein" evidence="2">
    <location>
        <begin position="23"/>
        <end position="493"/>
    </location>
</feature>
<evidence type="ECO:0000313" key="3">
    <source>
        <dbReference type="EMBL" id="TQL33924.1"/>
    </source>
</evidence>
<proteinExistence type="predicted"/>
<dbReference type="AlphaFoldDB" id="A0A542XDP8"/>
<feature type="signal peptide" evidence="2">
    <location>
        <begin position="1"/>
        <end position="22"/>
    </location>
</feature>
<organism evidence="3 4">
    <name type="scientific">Barrientosiimonas humi</name>
    <dbReference type="NCBI Taxonomy" id="999931"/>
    <lineage>
        <taxon>Bacteria</taxon>
        <taxon>Bacillati</taxon>
        <taxon>Actinomycetota</taxon>
        <taxon>Actinomycetes</taxon>
        <taxon>Micrococcales</taxon>
        <taxon>Dermacoccaceae</taxon>
        <taxon>Barrientosiimonas</taxon>
    </lineage>
</organism>